<dbReference type="Proteomes" id="UP001305414">
    <property type="component" value="Unassembled WGS sequence"/>
</dbReference>
<dbReference type="Gene3D" id="3.40.50.200">
    <property type="entry name" value="Peptidase S8/S53 domain"/>
    <property type="match status" value="1"/>
</dbReference>
<feature type="active site" description="Charge relay system" evidence="5">
    <location>
        <position position="301"/>
    </location>
</feature>
<evidence type="ECO:0000256" key="2">
    <source>
        <dbReference type="ARBA" id="ARBA00022670"/>
    </source>
</evidence>
<comment type="similarity">
    <text evidence="1 5">Belongs to the peptidase S8 family.</text>
</comment>
<dbReference type="InterPro" id="IPR036852">
    <property type="entry name" value="Peptidase_S8/S53_dom_sf"/>
</dbReference>
<dbReference type="CDD" id="cd07491">
    <property type="entry name" value="Peptidases_S8_7"/>
    <property type="match status" value="1"/>
</dbReference>
<keyword evidence="4 5" id="KW-0720">Serine protease</keyword>
<evidence type="ECO:0000256" key="1">
    <source>
        <dbReference type="ARBA" id="ARBA00011073"/>
    </source>
</evidence>
<feature type="active site" description="Charge relay system" evidence="5">
    <location>
        <position position="470"/>
    </location>
</feature>
<dbReference type="PROSITE" id="PS51892">
    <property type="entry name" value="SUBTILASE"/>
    <property type="match status" value="1"/>
</dbReference>
<protein>
    <recommendedName>
        <fullName evidence="6">Peptidase S8/S53 domain-containing protein</fullName>
    </recommendedName>
</protein>
<accession>A0AAN7Z9J1</accession>
<sequence length="573" mass="64063">MILQYVAFPSVKFERRASSDEVSTKDGLGRKEMVDIFEWLRKKKRVKRIVKVIVNDFDKPAHSDKAIIKSLKGFHVEELQWLKTDLDPQTILDVSQDIRKLRLRWSGSNTALRAWSDPYGLRKLPQLDTIQLELVGDEALESYEDTRNNILKFEARINHPHDAAIDENVLPEGNIPETRKITVKVPAMDTFGRSITRTAVMGIDTNHTHIENHKWLETMDSFGDEMIPLWEEAQRRAGKDKCIELFAQPVVVALIDDGVDVLEPSLQGKLIDGKTLSYDELRGGEPTEQREHAFWESSGGHGTVMANMIFRVCPMAKLYVIRMETHVDGENRSRISARSAAEAINAAVDRGVNIISMSWTISQNENSKDSGIQEAINRASESQILMFASSSDGGHYSDDSWPIALKREAFFRIGAAKADGKPFEWAGPVSLLDYTFPGVDVIKANDNLPQRLDSRYHEKLAGMGTETGSSVATALAAGTAAMVLTCARIAAIESSASTGGVDEKVLREMQKRNNMMAAFDRLGIKLGDNKFIEVWQTLDTRKWSDFRDMRPARKLEMVAAKIVPLLAPSAFGT</sequence>
<keyword evidence="3 5" id="KW-0378">Hydrolase</keyword>
<reference evidence="7 8" key="1">
    <citation type="submission" date="2023-10" db="EMBL/GenBank/DDBJ databases">
        <title>Draft genome sequence of Xylaria bambusicola isolate GMP-LS, the root and basal stem rot pathogen of sugarcane in Indonesia.</title>
        <authorList>
            <person name="Selvaraj P."/>
            <person name="Muralishankar V."/>
            <person name="Muruganantham S."/>
            <person name="Sp S."/>
            <person name="Haryani S."/>
            <person name="Lau K.J.X."/>
            <person name="Naqvi N.I."/>
        </authorList>
    </citation>
    <scope>NUCLEOTIDE SEQUENCE [LARGE SCALE GENOMIC DNA]</scope>
    <source>
        <strain evidence="7">GMP-LS</strain>
    </source>
</reference>
<feature type="domain" description="Peptidase S8/S53" evidence="6">
    <location>
        <begin position="250"/>
        <end position="485"/>
    </location>
</feature>
<evidence type="ECO:0000256" key="3">
    <source>
        <dbReference type="ARBA" id="ARBA00022801"/>
    </source>
</evidence>
<comment type="caution">
    <text evidence="7">The sequence shown here is derived from an EMBL/GenBank/DDBJ whole genome shotgun (WGS) entry which is preliminary data.</text>
</comment>
<evidence type="ECO:0000256" key="4">
    <source>
        <dbReference type="ARBA" id="ARBA00022825"/>
    </source>
</evidence>
<feature type="active site" description="Charge relay system" evidence="5">
    <location>
        <position position="256"/>
    </location>
</feature>
<dbReference type="InterPro" id="IPR000209">
    <property type="entry name" value="Peptidase_S8/S53_dom"/>
</dbReference>
<proteinExistence type="inferred from homology"/>
<dbReference type="PANTHER" id="PTHR43399">
    <property type="entry name" value="SUBTILISIN-RELATED"/>
    <property type="match status" value="1"/>
</dbReference>
<evidence type="ECO:0000313" key="8">
    <source>
        <dbReference type="Proteomes" id="UP001305414"/>
    </source>
</evidence>
<dbReference type="GO" id="GO:0004252">
    <property type="term" value="F:serine-type endopeptidase activity"/>
    <property type="evidence" value="ECO:0007669"/>
    <property type="project" value="UniProtKB-UniRule"/>
</dbReference>
<evidence type="ECO:0000256" key="5">
    <source>
        <dbReference type="PROSITE-ProRule" id="PRU01240"/>
    </source>
</evidence>
<keyword evidence="8" id="KW-1185">Reference proteome</keyword>
<dbReference type="InterPro" id="IPR051048">
    <property type="entry name" value="Peptidase_S8/S53_subtilisin"/>
</dbReference>
<dbReference type="PRINTS" id="PR00723">
    <property type="entry name" value="SUBTILISIN"/>
</dbReference>
<keyword evidence="2 5" id="KW-0645">Protease</keyword>
<evidence type="ECO:0000313" key="7">
    <source>
        <dbReference type="EMBL" id="KAK5630201.1"/>
    </source>
</evidence>
<evidence type="ECO:0000259" key="6">
    <source>
        <dbReference type="Pfam" id="PF00082"/>
    </source>
</evidence>
<dbReference type="SUPFAM" id="SSF52743">
    <property type="entry name" value="Subtilisin-like"/>
    <property type="match status" value="1"/>
</dbReference>
<dbReference type="AlphaFoldDB" id="A0AAN7Z9J1"/>
<gene>
    <name evidence="7" type="ORF">RRF57_005916</name>
</gene>
<dbReference type="PANTHER" id="PTHR43399:SF4">
    <property type="entry name" value="CELL WALL-ASSOCIATED PROTEASE"/>
    <property type="match status" value="1"/>
</dbReference>
<organism evidence="7 8">
    <name type="scientific">Xylaria bambusicola</name>
    <dbReference type="NCBI Taxonomy" id="326684"/>
    <lineage>
        <taxon>Eukaryota</taxon>
        <taxon>Fungi</taxon>
        <taxon>Dikarya</taxon>
        <taxon>Ascomycota</taxon>
        <taxon>Pezizomycotina</taxon>
        <taxon>Sordariomycetes</taxon>
        <taxon>Xylariomycetidae</taxon>
        <taxon>Xylariales</taxon>
        <taxon>Xylariaceae</taxon>
        <taxon>Xylaria</taxon>
    </lineage>
</organism>
<dbReference type="Pfam" id="PF00082">
    <property type="entry name" value="Peptidase_S8"/>
    <property type="match status" value="1"/>
</dbReference>
<dbReference type="GO" id="GO:0006508">
    <property type="term" value="P:proteolysis"/>
    <property type="evidence" value="ECO:0007669"/>
    <property type="project" value="UniProtKB-KW"/>
</dbReference>
<name>A0AAN7Z9J1_9PEZI</name>
<dbReference type="EMBL" id="JAWHQM010000015">
    <property type="protein sequence ID" value="KAK5630201.1"/>
    <property type="molecule type" value="Genomic_DNA"/>
</dbReference>
<dbReference type="InterPro" id="IPR015500">
    <property type="entry name" value="Peptidase_S8_subtilisin-rel"/>
</dbReference>